<name>A0A147DTE0_9MICO</name>
<evidence type="ECO:0000313" key="4">
    <source>
        <dbReference type="EMBL" id="KTR53591.1"/>
    </source>
</evidence>
<dbReference type="InterPro" id="IPR006059">
    <property type="entry name" value="SBP"/>
</dbReference>
<comment type="similarity">
    <text evidence="1">Belongs to the bacterial solute-binding protein 1 family.</text>
</comment>
<dbReference type="InterPro" id="IPR050490">
    <property type="entry name" value="Bact_solute-bd_prot1"/>
</dbReference>
<evidence type="ECO:0008006" key="6">
    <source>
        <dbReference type="Google" id="ProtNLM"/>
    </source>
</evidence>
<sequence>MAIDRRLFLLGGAGVLLLAGCSTRPERTTVEEWPTDPPEGDVTISWWAGQVASKDGGDLRRRLIAEFQKEHPNIRVRIVSAPSDTDTNRTSLTTQIAAGSPTPDVYLGDVAWPGQFAKNKLATPVNQLVGEGFFEQFPEGLRLAASVDGTYYMFPLYIDESFFLYRQDLLDKHGFQVPRSWEEVKDTAEKLVDTGDVDYGLAFQGDVYEGLTCNVTEFVADAGGSLLNDDLTAPATTSSETKRAFEFMRSLITDGAAPRATLTYQEQDTNDAFAGGRAAFLRNWSYAWGIANGPDSAVAGKVGLAARPTFDGTDEHHSTIGGWGNYINPHTQQPAAALTFAAWMSSETAQQFLTREGGVLPARSASLVSDDAKRQNRPTYDTAAGITLVPRPTSTAYYPKVSQGVYQNGNSILGGQASVDGGTRSMASAISLALTGDAL</sequence>
<dbReference type="PATRIC" id="fig|465820.4.peg.478"/>
<dbReference type="SUPFAM" id="SSF53850">
    <property type="entry name" value="Periplasmic binding protein-like II"/>
    <property type="match status" value="1"/>
</dbReference>
<dbReference type="RefSeq" id="WP_058748950.1">
    <property type="nucleotide sequence ID" value="NZ_LDRC01000012.1"/>
</dbReference>
<dbReference type="EMBL" id="LDRC01000012">
    <property type="protein sequence ID" value="KTR53591.1"/>
    <property type="molecule type" value="Genomic_DNA"/>
</dbReference>
<dbReference type="Proteomes" id="UP000072763">
    <property type="component" value="Unassembled WGS sequence"/>
</dbReference>
<dbReference type="Pfam" id="PF01547">
    <property type="entry name" value="SBP_bac_1"/>
    <property type="match status" value="1"/>
</dbReference>
<dbReference type="AlphaFoldDB" id="A0A147DTE0"/>
<dbReference type="PROSITE" id="PS51257">
    <property type="entry name" value="PROKAR_LIPOPROTEIN"/>
    <property type="match status" value="1"/>
</dbReference>
<keyword evidence="2" id="KW-0813">Transport</keyword>
<comment type="caution">
    <text evidence="4">The sequence shown here is derived from an EMBL/GenBank/DDBJ whole genome shotgun (WGS) entry which is preliminary data.</text>
</comment>
<protein>
    <recommendedName>
        <fullName evidence="6">ABC transporter substrate-binding protein</fullName>
    </recommendedName>
</protein>
<dbReference type="PANTHER" id="PTHR43649:SF34">
    <property type="entry name" value="ABC TRANSPORTER PERIPLASMIC-BINDING PROTEIN YCJN-RELATED"/>
    <property type="match status" value="1"/>
</dbReference>
<evidence type="ECO:0000256" key="3">
    <source>
        <dbReference type="ARBA" id="ARBA00022729"/>
    </source>
</evidence>
<organism evidence="4 5">
    <name type="scientific">Curtobacterium oceanosedimentum</name>
    <dbReference type="NCBI Taxonomy" id="465820"/>
    <lineage>
        <taxon>Bacteria</taxon>
        <taxon>Bacillati</taxon>
        <taxon>Actinomycetota</taxon>
        <taxon>Actinomycetes</taxon>
        <taxon>Micrococcales</taxon>
        <taxon>Microbacteriaceae</taxon>
        <taxon>Curtobacterium</taxon>
    </lineage>
</organism>
<evidence type="ECO:0000256" key="2">
    <source>
        <dbReference type="ARBA" id="ARBA00022448"/>
    </source>
</evidence>
<reference evidence="4 5" key="1">
    <citation type="journal article" date="2016" name="Front. Microbiol.">
        <title>Genomic Resource of Rice Seed Associated Bacteria.</title>
        <authorList>
            <person name="Midha S."/>
            <person name="Bansal K."/>
            <person name="Sharma S."/>
            <person name="Kumar N."/>
            <person name="Patil P.P."/>
            <person name="Chaudhry V."/>
            <person name="Patil P.B."/>
        </authorList>
    </citation>
    <scope>NUCLEOTIDE SEQUENCE [LARGE SCALE GENOMIC DNA]</scope>
    <source>
        <strain evidence="4 5">NS359</strain>
    </source>
</reference>
<proteinExistence type="inferred from homology"/>
<evidence type="ECO:0000313" key="5">
    <source>
        <dbReference type="Proteomes" id="UP000072763"/>
    </source>
</evidence>
<keyword evidence="3" id="KW-0732">Signal</keyword>
<accession>A0A147DTE0</accession>
<evidence type="ECO:0000256" key="1">
    <source>
        <dbReference type="ARBA" id="ARBA00008520"/>
    </source>
</evidence>
<dbReference type="PANTHER" id="PTHR43649">
    <property type="entry name" value="ARABINOSE-BINDING PROTEIN-RELATED"/>
    <property type="match status" value="1"/>
</dbReference>
<dbReference type="Gene3D" id="3.40.190.10">
    <property type="entry name" value="Periplasmic binding protein-like II"/>
    <property type="match status" value="2"/>
</dbReference>
<dbReference type="OrthoDB" id="2510110at2"/>
<gene>
    <name evidence="4" type="ORF">NS359_03135</name>
</gene>
<dbReference type="STRING" id="465820.NS263_09220"/>
<dbReference type="CDD" id="cd14750">
    <property type="entry name" value="PBP2_TMBP"/>
    <property type="match status" value="1"/>
</dbReference>